<feature type="compositionally biased region" description="Polar residues" evidence="1">
    <location>
        <begin position="86"/>
        <end position="98"/>
    </location>
</feature>
<dbReference type="EMBL" id="JBANRG010000008">
    <property type="protein sequence ID" value="KAK7464455.1"/>
    <property type="molecule type" value="Genomic_DNA"/>
</dbReference>
<comment type="caution">
    <text evidence="2">The sequence shown here is derived from an EMBL/GenBank/DDBJ whole genome shotgun (WGS) entry which is preliminary data.</text>
</comment>
<feature type="region of interest" description="Disordered" evidence="1">
    <location>
        <begin position="82"/>
        <end position="112"/>
    </location>
</feature>
<keyword evidence="3" id="KW-1185">Reference proteome</keyword>
<feature type="compositionally biased region" description="Basic and acidic residues" evidence="1">
    <location>
        <begin position="277"/>
        <end position="290"/>
    </location>
</feature>
<organism evidence="2 3">
    <name type="scientific">Marasmiellus scandens</name>
    <dbReference type="NCBI Taxonomy" id="2682957"/>
    <lineage>
        <taxon>Eukaryota</taxon>
        <taxon>Fungi</taxon>
        <taxon>Dikarya</taxon>
        <taxon>Basidiomycota</taxon>
        <taxon>Agaricomycotina</taxon>
        <taxon>Agaricomycetes</taxon>
        <taxon>Agaricomycetidae</taxon>
        <taxon>Agaricales</taxon>
        <taxon>Marasmiineae</taxon>
        <taxon>Omphalotaceae</taxon>
        <taxon>Marasmiellus</taxon>
    </lineage>
</organism>
<evidence type="ECO:0000256" key="1">
    <source>
        <dbReference type="SAM" id="MobiDB-lite"/>
    </source>
</evidence>
<reference evidence="2 3" key="1">
    <citation type="submission" date="2024-01" db="EMBL/GenBank/DDBJ databases">
        <title>A draft genome for the cacao thread blight pathogen Marasmiellus scandens.</title>
        <authorList>
            <person name="Baruah I.K."/>
            <person name="Leung J."/>
            <person name="Bukari Y."/>
            <person name="Amoako-Attah I."/>
            <person name="Meinhardt L.W."/>
            <person name="Bailey B.A."/>
            <person name="Cohen S.P."/>
        </authorList>
    </citation>
    <scope>NUCLEOTIDE SEQUENCE [LARGE SCALE GENOMIC DNA]</scope>
    <source>
        <strain evidence="2 3">GH-19</strain>
    </source>
</reference>
<evidence type="ECO:0000313" key="3">
    <source>
        <dbReference type="Proteomes" id="UP001498398"/>
    </source>
</evidence>
<sequence>MLTGAGIECWIAKSGSASEEIPHGDSTTTVNDEGVTTVRTTVPLSDNGLNSYHLYWRKAEGAEPQSLWCVVKWESPTGRAKVESQVWMSKSNPESQSRSTKDQHQGSGHLPRVRKILSTQSMGQIRLELQRVKGDVTSKRDEETGVDEIEYDLEDDDKLGPWCTFVFLFQSLSGPATPVKEKEPEDGSIPVSPEPKKTKKRSRPRVSLKVTPQAEGMEDQEGQERQEGQDEQEGLPPPAQKRKTTRNPKTPRDETPKTSKPRRASSGGGKVNKRSNKKGDAGRNLERPEDTFCPPPPPPFGTTQRMQSMPPPIQNHEVDFTQRMQSMPPPSQNGEMGPPGSLVRMQPSYMTHYPAYFPPSDQRASISAPPGRAQSPSSERSFPPMDFTYVNRELQEAEAILRREQDESVALDAQIAQMTKAQTAKVMEQAARIQSENEAKRRWLQALREAGA</sequence>
<name>A0ABR1JND9_9AGAR</name>
<gene>
    <name evidence="2" type="ORF">VKT23_006625</name>
</gene>
<proteinExistence type="predicted"/>
<feature type="region of interest" description="Disordered" evidence="1">
    <location>
        <begin position="175"/>
        <end position="385"/>
    </location>
</feature>
<feature type="compositionally biased region" description="Basic residues" evidence="1">
    <location>
        <begin position="197"/>
        <end position="206"/>
    </location>
</feature>
<evidence type="ECO:0000313" key="2">
    <source>
        <dbReference type="EMBL" id="KAK7464455.1"/>
    </source>
</evidence>
<protein>
    <submittedName>
        <fullName evidence="2">Uncharacterized protein</fullName>
    </submittedName>
</protein>
<accession>A0ABR1JND9</accession>
<dbReference type="Proteomes" id="UP001498398">
    <property type="component" value="Unassembled WGS sequence"/>
</dbReference>